<reference evidence="2 3" key="1">
    <citation type="submission" date="2018-03" db="EMBL/GenBank/DDBJ databases">
        <title>Genomic Encyclopedia of Archaeal and Bacterial Type Strains, Phase II (KMG-II): from individual species to whole genera.</title>
        <authorList>
            <person name="Goeker M."/>
        </authorList>
    </citation>
    <scope>NUCLEOTIDE SEQUENCE [LARGE SCALE GENOMIC DNA]</scope>
    <source>
        <strain evidence="2 3">DSM 45211</strain>
    </source>
</reference>
<dbReference type="InterPro" id="IPR021443">
    <property type="entry name" value="DUF3093"/>
</dbReference>
<keyword evidence="1" id="KW-0812">Transmembrane</keyword>
<evidence type="ECO:0000313" key="3">
    <source>
        <dbReference type="Proteomes" id="UP000243528"/>
    </source>
</evidence>
<gene>
    <name evidence="2" type="ORF">CLV30_107202</name>
</gene>
<name>A0A2P8E2L6_9ACTN</name>
<proteinExistence type="predicted"/>
<evidence type="ECO:0000256" key="1">
    <source>
        <dbReference type="SAM" id="Phobius"/>
    </source>
</evidence>
<feature type="transmembrane region" description="Helical" evidence="1">
    <location>
        <begin position="35"/>
        <end position="56"/>
    </location>
</feature>
<dbReference type="RefSeq" id="WP_165358590.1">
    <property type="nucleotide sequence ID" value="NZ_PYGE01000007.1"/>
</dbReference>
<dbReference type="EMBL" id="PYGE01000007">
    <property type="protein sequence ID" value="PSL03721.1"/>
    <property type="molecule type" value="Genomic_DNA"/>
</dbReference>
<dbReference type="Proteomes" id="UP000243528">
    <property type="component" value="Unassembled WGS sequence"/>
</dbReference>
<accession>A0A2P8E2L6</accession>
<dbReference type="Pfam" id="PF11292">
    <property type="entry name" value="DUF3093"/>
    <property type="match status" value="1"/>
</dbReference>
<protein>
    <recommendedName>
        <fullName evidence="4">DUF3093 family protein</fullName>
    </recommendedName>
</protein>
<evidence type="ECO:0000313" key="2">
    <source>
        <dbReference type="EMBL" id="PSL03721.1"/>
    </source>
</evidence>
<evidence type="ECO:0008006" key="4">
    <source>
        <dbReference type="Google" id="ProtNLM"/>
    </source>
</evidence>
<feature type="transmembrane region" description="Helical" evidence="1">
    <location>
        <begin position="12"/>
        <end position="29"/>
    </location>
</feature>
<keyword evidence="1" id="KW-1133">Transmembrane helix</keyword>
<sequence>MTNYRERLWVPVLWWGLLVALAGAVWMVYHHAYGPAVSLPVGLGVLALGAALLFAYGRALIAVDDTTLTVGRARIPLANVGTVEALDGERARAARGPELDPRAYTVIRGYAPAVVRVGVDDPDDPTPYWLVTTRRPDRLAAVLEAARQHTA</sequence>
<organism evidence="2 3">
    <name type="scientific">Haloactinopolyspora alba</name>
    <dbReference type="NCBI Taxonomy" id="648780"/>
    <lineage>
        <taxon>Bacteria</taxon>
        <taxon>Bacillati</taxon>
        <taxon>Actinomycetota</taxon>
        <taxon>Actinomycetes</taxon>
        <taxon>Jiangellales</taxon>
        <taxon>Jiangellaceae</taxon>
        <taxon>Haloactinopolyspora</taxon>
    </lineage>
</organism>
<dbReference type="AlphaFoldDB" id="A0A2P8E2L6"/>
<comment type="caution">
    <text evidence="2">The sequence shown here is derived from an EMBL/GenBank/DDBJ whole genome shotgun (WGS) entry which is preliminary data.</text>
</comment>
<keyword evidence="1" id="KW-0472">Membrane</keyword>
<keyword evidence="3" id="KW-1185">Reference proteome</keyword>